<dbReference type="Pfam" id="PF00092">
    <property type="entry name" value="VWA"/>
    <property type="match status" value="1"/>
</dbReference>
<dbReference type="Pfam" id="PF15616">
    <property type="entry name" value="TerY_C"/>
    <property type="match status" value="1"/>
</dbReference>
<evidence type="ECO:0000259" key="1">
    <source>
        <dbReference type="PROSITE" id="PS50234"/>
    </source>
</evidence>
<dbReference type="RefSeq" id="WP_024952701.1">
    <property type="nucleotide sequence ID" value="NZ_CAWOWR010000116.1"/>
</dbReference>
<dbReference type="Gene3D" id="3.40.50.410">
    <property type="entry name" value="von Willebrand factor, type A domain"/>
    <property type="match status" value="1"/>
</dbReference>
<protein>
    <submittedName>
        <fullName evidence="2">VWA domain-containing protein</fullName>
    </submittedName>
</protein>
<dbReference type="OrthoDB" id="9806395at2"/>
<dbReference type="SUPFAM" id="SSF53300">
    <property type="entry name" value="vWA-like"/>
    <property type="match status" value="1"/>
</dbReference>
<evidence type="ECO:0000313" key="2">
    <source>
        <dbReference type="EMBL" id="TVU69989.1"/>
    </source>
</evidence>
<gene>
    <name evidence="2" type="ORF">FQP86_09220</name>
</gene>
<dbReference type="Proteomes" id="UP000319941">
    <property type="component" value="Unassembled WGS sequence"/>
</dbReference>
<keyword evidence="3" id="KW-1185">Reference proteome</keyword>
<dbReference type="EMBL" id="VNFH01000006">
    <property type="protein sequence ID" value="TVU69989.1"/>
    <property type="molecule type" value="Genomic_DNA"/>
</dbReference>
<dbReference type="SMART" id="SM00327">
    <property type="entry name" value="VWA"/>
    <property type="match status" value="1"/>
</dbReference>
<dbReference type="InterPro" id="IPR036465">
    <property type="entry name" value="vWFA_dom_sf"/>
</dbReference>
<feature type="domain" description="VWFA" evidence="1">
    <location>
        <begin position="5"/>
        <end position="179"/>
    </location>
</feature>
<dbReference type="InterPro" id="IPR002035">
    <property type="entry name" value="VWF_A"/>
</dbReference>
<dbReference type="STRING" id="553385.GCA_000591415_02810"/>
<reference evidence="2 3" key="1">
    <citation type="submission" date="2019-07" db="EMBL/GenBank/DDBJ databases">
        <title>Diversity of Bacteria from Kongsfjorden, Arctic.</title>
        <authorList>
            <person name="Yu Y."/>
        </authorList>
    </citation>
    <scope>NUCLEOTIDE SEQUENCE [LARGE SCALE GENOMIC DNA]</scope>
    <source>
        <strain evidence="2 3">SM1923</strain>
    </source>
</reference>
<comment type="caution">
    <text evidence="2">The sequence shown here is derived from an EMBL/GenBank/DDBJ whole genome shotgun (WGS) entry which is preliminary data.</text>
</comment>
<dbReference type="InterPro" id="IPR028274">
    <property type="entry name" value="TerY-C"/>
</dbReference>
<dbReference type="AlphaFoldDB" id="A0A558HLG3"/>
<accession>A0A558HLG3</accession>
<sequence length="353" mass="37936">MRRLPIFFVLDVSESMAGEPLMRLHKAMESIVEQLRQDPNALETVYISVIAFAGRAGMVVPLVELMSFYPPRLPLGGGTALGEALDELMVRIEVDVKKTTPNQRGDWEPIVYLLTDGRPTDRTADAIRRWRKTFSSRAHLIAVTLGKGADTRILKQLTDDVLMLEEEGGEELARFAQWVTASVAAQSQALDAGRAAPGISLAKAGDAGITLVKPGDESTPQDDQVVVLTGRCSRNRKPYLLKYQALAMPDVLGNFGGTSPTGIYGLEGCYGLEEDYFDWTAQRTAPATPVSTDQLEGVAPCPHCGAATTFALGGCDHLMCCDGPGEQTCPWCDAAVNFGPGSNDAFDVGRGLG</sequence>
<evidence type="ECO:0000313" key="3">
    <source>
        <dbReference type="Proteomes" id="UP000319941"/>
    </source>
</evidence>
<dbReference type="PROSITE" id="PS50234">
    <property type="entry name" value="VWFA"/>
    <property type="match status" value="1"/>
</dbReference>
<proteinExistence type="predicted"/>
<organism evidence="2 3">
    <name type="scientific">Cobetia crustatorum</name>
    <dbReference type="NCBI Taxonomy" id="553385"/>
    <lineage>
        <taxon>Bacteria</taxon>
        <taxon>Pseudomonadati</taxon>
        <taxon>Pseudomonadota</taxon>
        <taxon>Gammaproteobacteria</taxon>
        <taxon>Oceanospirillales</taxon>
        <taxon>Halomonadaceae</taxon>
        <taxon>Cobetia</taxon>
    </lineage>
</organism>
<name>A0A558HLG3_9GAMM</name>